<evidence type="ECO:0000256" key="1">
    <source>
        <dbReference type="SAM" id="Phobius"/>
    </source>
</evidence>
<comment type="caution">
    <text evidence="2">The sequence shown here is derived from an EMBL/GenBank/DDBJ whole genome shotgun (WGS) entry which is preliminary data.</text>
</comment>
<name>A0A4R7VUW5_9PSED</name>
<keyword evidence="1" id="KW-0812">Transmembrane</keyword>
<dbReference type="AlphaFoldDB" id="A0A4R7VUW5"/>
<organism evidence="2 3">
    <name type="scientific">Pseudomonas helmanticensis</name>
    <dbReference type="NCBI Taxonomy" id="1471381"/>
    <lineage>
        <taxon>Bacteria</taxon>
        <taxon>Pseudomonadati</taxon>
        <taxon>Pseudomonadota</taxon>
        <taxon>Gammaproteobacteria</taxon>
        <taxon>Pseudomonadales</taxon>
        <taxon>Pseudomonadaceae</taxon>
        <taxon>Pseudomonas</taxon>
    </lineage>
</organism>
<feature type="transmembrane region" description="Helical" evidence="1">
    <location>
        <begin position="40"/>
        <end position="62"/>
    </location>
</feature>
<gene>
    <name evidence="2" type="ORF">EDF87_101272</name>
</gene>
<proteinExistence type="predicted"/>
<dbReference type="RefSeq" id="WP_034152472.1">
    <property type="nucleotide sequence ID" value="NZ_JBIUWL010000005.1"/>
</dbReference>
<sequence length="64" mass="7132">MHLDDHKNVELERLQTETQKLGAERRKLLAEEAKLKLETFLYPLVVGAGALTAIATAVGLYLKL</sequence>
<reference evidence="2 3" key="1">
    <citation type="submission" date="2019-03" db="EMBL/GenBank/DDBJ databases">
        <title>Genomic analyses of the natural microbiome of Caenorhabditis elegans.</title>
        <authorList>
            <person name="Samuel B."/>
        </authorList>
    </citation>
    <scope>NUCLEOTIDE SEQUENCE [LARGE SCALE GENOMIC DNA]</scope>
    <source>
        <strain evidence="2 3">BIGb0525</strain>
    </source>
</reference>
<keyword evidence="1" id="KW-1133">Transmembrane helix</keyword>
<keyword evidence="1" id="KW-0472">Membrane</keyword>
<dbReference type="Proteomes" id="UP000295804">
    <property type="component" value="Unassembled WGS sequence"/>
</dbReference>
<protein>
    <submittedName>
        <fullName evidence="2">Uncharacterized protein</fullName>
    </submittedName>
</protein>
<accession>A0A4R7VUW5</accession>
<dbReference type="EMBL" id="SOCQ01000001">
    <property type="protein sequence ID" value="TDV53199.1"/>
    <property type="molecule type" value="Genomic_DNA"/>
</dbReference>
<evidence type="ECO:0000313" key="2">
    <source>
        <dbReference type="EMBL" id="TDV53199.1"/>
    </source>
</evidence>
<evidence type="ECO:0000313" key="3">
    <source>
        <dbReference type="Proteomes" id="UP000295804"/>
    </source>
</evidence>